<feature type="compositionally biased region" description="Gly residues" evidence="1">
    <location>
        <begin position="62"/>
        <end position="71"/>
    </location>
</feature>
<dbReference type="VEuPathDB" id="FungiDB:MAPG_02234"/>
<dbReference type="AlphaFoldDB" id="A0A0C4DQT7"/>
<reference evidence="4" key="1">
    <citation type="submission" date="2010-05" db="EMBL/GenBank/DDBJ databases">
        <title>The genome sequence of Magnaporthe poae strain ATCC 64411.</title>
        <authorList>
            <person name="Ma L.-J."/>
            <person name="Dead R."/>
            <person name="Young S."/>
            <person name="Zeng Q."/>
            <person name="Koehrsen M."/>
            <person name="Alvarado L."/>
            <person name="Berlin A."/>
            <person name="Chapman S.B."/>
            <person name="Chen Z."/>
            <person name="Freedman E."/>
            <person name="Gellesch M."/>
            <person name="Goldberg J."/>
            <person name="Griggs A."/>
            <person name="Gujja S."/>
            <person name="Heilman E.R."/>
            <person name="Heiman D."/>
            <person name="Hepburn T."/>
            <person name="Howarth C."/>
            <person name="Jen D."/>
            <person name="Larson L."/>
            <person name="Mehta T."/>
            <person name="Neiman D."/>
            <person name="Pearson M."/>
            <person name="Roberts A."/>
            <person name="Saif S."/>
            <person name="Shea T."/>
            <person name="Shenoy N."/>
            <person name="Sisk P."/>
            <person name="Stolte C."/>
            <person name="Sykes S."/>
            <person name="Walk T."/>
            <person name="White J."/>
            <person name="Yandava C."/>
            <person name="Haas B."/>
            <person name="Nusbaum C."/>
            <person name="Birren B."/>
        </authorList>
    </citation>
    <scope>NUCLEOTIDE SEQUENCE [LARGE SCALE GENOMIC DNA]</scope>
    <source>
        <strain evidence="4">ATCC 64411 / 73-15</strain>
    </source>
</reference>
<feature type="region of interest" description="Disordered" evidence="1">
    <location>
        <begin position="203"/>
        <end position="259"/>
    </location>
</feature>
<dbReference type="EnsemblFungi" id="MAPG_02234T0">
    <property type="protein sequence ID" value="MAPG_02234T0"/>
    <property type="gene ID" value="MAPG_02234"/>
</dbReference>
<accession>A0A0C4DQT7</accession>
<proteinExistence type="predicted"/>
<dbReference type="OrthoDB" id="5417386at2759"/>
<evidence type="ECO:0000313" key="3">
    <source>
        <dbReference type="EnsemblFungi" id="MAPG_02234T0"/>
    </source>
</evidence>
<dbReference type="eggNOG" id="ENOG502RJSR">
    <property type="taxonomic scope" value="Eukaryota"/>
</dbReference>
<organism evidence="3 4">
    <name type="scientific">Magnaporthiopsis poae (strain ATCC 64411 / 73-15)</name>
    <name type="common">Kentucky bluegrass fungus</name>
    <name type="synonym">Magnaporthe poae</name>
    <dbReference type="NCBI Taxonomy" id="644358"/>
    <lineage>
        <taxon>Eukaryota</taxon>
        <taxon>Fungi</taxon>
        <taxon>Dikarya</taxon>
        <taxon>Ascomycota</taxon>
        <taxon>Pezizomycotina</taxon>
        <taxon>Sordariomycetes</taxon>
        <taxon>Sordariomycetidae</taxon>
        <taxon>Magnaporthales</taxon>
        <taxon>Magnaporthaceae</taxon>
        <taxon>Magnaporthiopsis</taxon>
    </lineage>
</organism>
<dbReference type="EMBL" id="ADBL01000569">
    <property type="status" value="NOT_ANNOTATED_CDS"/>
    <property type="molecule type" value="Genomic_DNA"/>
</dbReference>
<dbReference type="Proteomes" id="UP000011715">
    <property type="component" value="Unassembled WGS sequence"/>
</dbReference>
<dbReference type="EMBL" id="GL876967">
    <property type="protein sequence ID" value="KLU83169.1"/>
    <property type="molecule type" value="Genomic_DNA"/>
</dbReference>
<feature type="region of interest" description="Disordered" evidence="1">
    <location>
        <begin position="154"/>
        <end position="188"/>
    </location>
</feature>
<protein>
    <submittedName>
        <fullName evidence="2 3">Uncharacterized protein</fullName>
    </submittedName>
</protein>
<keyword evidence="4" id="KW-1185">Reference proteome</keyword>
<sequence length="259" mass="28490">MRDKGNMDSSQEPRIRIQRSVSVTLGTTRPGSSSSHHHYHHLRGGGRPRTSSSASMPSAVVGSGGGGGGKMGRQRSLSQGKPSQPLMDNDIYGRNTVAVTTTTTTTAPRRTESAVPPSLGGPVLPRPKTHDARVRMIVKQQREVQEIRDLADFLRNRTPPPGNFMSRPDDAISARSASPEPPESRSQLARRWCALKSVFALRRRKAHKDEQKRRSRRASAEMTAATATAPAPAPPWSNPSKRGQRRPTSSFPLRVRWFH</sequence>
<feature type="compositionally biased region" description="Low complexity" evidence="1">
    <location>
        <begin position="48"/>
        <end position="61"/>
    </location>
</feature>
<reference evidence="2" key="2">
    <citation type="submission" date="2010-05" db="EMBL/GenBank/DDBJ databases">
        <title>The Genome Sequence of Magnaporthe poae strain ATCC 64411.</title>
        <authorList>
            <consortium name="The Broad Institute Genome Sequencing Platform"/>
            <consortium name="Broad Institute Genome Sequencing Center for Infectious Disease"/>
            <person name="Ma L.-J."/>
            <person name="Dead R."/>
            <person name="Young S."/>
            <person name="Zeng Q."/>
            <person name="Koehrsen M."/>
            <person name="Alvarado L."/>
            <person name="Berlin A."/>
            <person name="Chapman S.B."/>
            <person name="Chen Z."/>
            <person name="Freedman E."/>
            <person name="Gellesch M."/>
            <person name="Goldberg J."/>
            <person name="Griggs A."/>
            <person name="Gujja S."/>
            <person name="Heilman E.R."/>
            <person name="Heiman D."/>
            <person name="Hepburn T."/>
            <person name="Howarth C."/>
            <person name="Jen D."/>
            <person name="Larson L."/>
            <person name="Mehta T."/>
            <person name="Neiman D."/>
            <person name="Pearson M."/>
            <person name="Roberts A."/>
            <person name="Saif S."/>
            <person name="Shea T."/>
            <person name="Shenoy N."/>
            <person name="Sisk P."/>
            <person name="Stolte C."/>
            <person name="Sykes S."/>
            <person name="Walk T."/>
            <person name="White J."/>
            <person name="Yandava C."/>
            <person name="Haas B."/>
            <person name="Nusbaum C."/>
            <person name="Birren B."/>
        </authorList>
    </citation>
    <scope>NUCLEOTIDE SEQUENCE</scope>
    <source>
        <strain evidence="2">ATCC 64411</strain>
    </source>
</reference>
<name>A0A0C4DQT7_MAGP6</name>
<feature type="compositionally biased region" description="Basic residues" evidence="1">
    <location>
        <begin position="35"/>
        <end position="46"/>
    </location>
</feature>
<evidence type="ECO:0000313" key="4">
    <source>
        <dbReference type="Proteomes" id="UP000011715"/>
    </source>
</evidence>
<reference evidence="3" key="5">
    <citation type="submission" date="2015-06" db="UniProtKB">
        <authorList>
            <consortium name="EnsemblFungi"/>
        </authorList>
    </citation>
    <scope>IDENTIFICATION</scope>
    <source>
        <strain evidence="3">ATCC 64411</strain>
    </source>
</reference>
<feature type="compositionally biased region" description="Low complexity" evidence="1">
    <location>
        <begin position="96"/>
        <end position="107"/>
    </location>
</feature>
<reference evidence="2" key="3">
    <citation type="submission" date="2011-03" db="EMBL/GenBank/DDBJ databases">
        <title>Annotation of Magnaporthe poae ATCC 64411.</title>
        <authorList>
            <person name="Ma L.-J."/>
            <person name="Dead R."/>
            <person name="Young S.K."/>
            <person name="Zeng Q."/>
            <person name="Gargeya S."/>
            <person name="Fitzgerald M."/>
            <person name="Haas B."/>
            <person name="Abouelleil A."/>
            <person name="Alvarado L."/>
            <person name="Arachchi H.M."/>
            <person name="Berlin A."/>
            <person name="Brown A."/>
            <person name="Chapman S.B."/>
            <person name="Chen Z."/>
            <person name="Dunbar C."/>
            <person name="Freedman E."/>
            <person name="Gearin G."/>
            <person name="Gellesch M."/>
            <person name="Goldberg J."/>
            <person name="Griggs A."/>
            <person name="Gujja S."/>
            <person name="Heiman D."/>
            <person name="Howarth C."/>
            <person name="Larson L."/>
            <person name="Lui A."/>
            <person name="MacDonald P.J.P."/>
            <person name="Mehta T."/>
            <person name="Montmayeur A."/>
            <person name="Murphy C."/>
            <person name="Neiman D."/>
            <person name="Pearson M."/>
            <person name="Priest M."/>
            <person name="Roberts A."/>
            <person name="Saif S."/>
            <person name="Shea T."/>
            <person name="Shenoy N."/>
            <person name="Sisk P."/>
            <person name="Stolte C."/>
            <person name="Sykes S."/>
            <person name="Yandava C."/>
            <person name="Wortman J."/>
            <person name="Nusbaum C."/>
            <person name="Birren B."/>
        </authorList>
    </citation>
    <scope>NUCLEOTIDE SEQUENCE</scope>
    <source>
        <strain evidence="2">ATCC 64411</strain>
    </source>
</reference>
<feature type="region of interest" description="Disordered" evidence="1">
    <location>
        <begin position="1"/>
        <end position="130"/>
    </location>
</feature>
<evidence type="ECO:0000256" key="1">
    <source>
        <dbReference type="SAM" id="MobiDB-lite"/>
    </source>
</evidence>
<evidence type="ECO:0000313" key="2">
    <source>
        <dbReference type="EMBL" id="KLU83169.1"/>
    </source>
</evidence>
<feature type="compositionally biased region" description="Polar residues" evidence="1">
    <location>
        <begin position="238"/>
        <end position="251"/>
    </location>
</feature>
<reference evidence="3" key="4">
    <citation type="journal article" date="2015" name="G3 (Bethesda)">
        <title>Genome sequences of three phytopathogenic species of the Magnaporthaceae family of fungi.</title>
        <authorList>
            <person name="Okagaki L.H."/>
            <person name="Nunes C.C."/>
            <person name="Sailsbery J."/>
            <person name="Clay B."/>
            <person name="Brown D."/>
            <person name="John T."/>
            <person name="Oh Y."/>
            <person name="Young N."/>
            <person name="Fitzgerald M."/>
            <person name="Haas B.J."/>
            <person name="Zeng Q."/>
            <person name="Young S."/>
            <person name="Adiconis X."/>
            <person name="Fan L."/>
            <person name="Levin J.Z."/>
            <person name="Mitchell T.K."/>
            <person name="Okubara P.A."/>
            <person name="Farman M.L."/>
            <person name="Kohn L.M."/>
            <person name="Birren B."/>
            <person name="Ma L.-J."/>
            <person name="Dean R.A."/>
        </authorList>
    </citation>
    <scope>NUCLEOTIDE SEQUENCE</scope>
    <source>
        <strain evidence="3">ATCC 64411 / 73-15</strain>
    </source>
</reference>
<gene>
    <name evidence="2" type="ORF">MAPG_02234</name>
</gene>
<feature type="compositionally biased region" description="Basic and acidic residues" evidence="1">
    <location>
        <begin position="1"/>
        <end position="15"/>
    </location>
</feature>